<organism evidence="8 9">
    <name type="scientific">Effrenium voratum</name>
    <dbReference type="NCBI Taxonomy" id="2562239"/>
    <lineage>
        <taxon>Eukaryota</taxon>
        <taxon>Sar</taxon>
        <taxon>Alveolata</taxon>
        <taxon>Dinophyceae</taxon>
        <taxon>Suessiales</taxon>
        <taxon>Symbiodiniaceae</taxon>
        <taxon>Effrenium</taxon>
    </lineage>
</organism>
<dbReference type="Pfam" id="PF01728">
    <property type="entry name" value="FtsJ"/>
    <property type="match status" value="1"/>
</dbReference>
<dbReference type="AlphaFoldDB" id="A0AA36MTC3"/>
<keyword evidence="9" id="KW-1185">Reference proteome</keyword>
<evidence type="ECO:0000259" key="7">
    <source>
        <dbReference type="Pfam" id="PF01728"/>
    </source>
</evidence>
<evidence type="ECO:0000256" key="6">
    <source>
        <dbReference type="ARBA" id="ARBA00041184"/>
    </source>
</evidence>
<keyword evidence="5" id="KW-0949">S-adenosyl-L-methionine</keyword>
<name>A0AA36MTC3_9DINO</name>
<evidence type="ECO:0000256" key="4">
    <source>
        <dbReference type="ARBA" id="ARBA00022679"/>
    </source>
</evidence>
<accession>A0AA36MTC3</accession>
<gene>
    <name evidence="8" type="ORF">EVOR1521_LOCUS6836</name>
</gene>
<evidence type="ECO:0000256" key="2">
    <source>
        <dbReference type="ARBA" id="ARBA00022552"/>
    </source>
</evidence>
<reference evidence="8" key="1">
    <citation type="submission" date="2023-08" db="EMBL/GenBank/DDBJ databases">
        <authorList>
            <person name="Chen Y."/>
            <person name="Shah S."/>
            <person name="Dougan E. K."/>
            <person name="Thang M."/>
            <person name="Chan C."/>
        </authorList>
    </citation>
    <scope>NUCLEOTIDE SEQUENCE</scope>
</reference>
<dbReference type="GO" id="GO:0008650">
    <property type="term" value="F:rRNA (uridine-2'-O-)-methyltransferase activity"/>
    <property type="evidence" value="ECO:0007669"/>
    <property type="project" value="TreeGrafter"/>
</dbReference>
<keyword evidence="2" id="KW-0698">rRNA processing</keyword>
<dbReference type="InterPro" id="IPR029063">
    <property type="entry name" value="SAM-dependent_MTases_sf"/>
</dbReference>
<dbReference type="PANTHER" id="PTHR10920">
    <property type="entry name" value="RIBOSOMAL RNA METHYLTRANSFERASE"/>
    <property type="match status" value="1"/>
</dbReference>
<dbReference type="PANTHER" id="PTHR10920:SF18">
    <property type="entry name" value="RRNA METHYLTRANSFERASE 2, MITOCHONDRIAL"/>
    <property type="match status" value="1"/>
</dbReference>
<dbReference type="InterPro" id="IPR050082">
    <property type="entry name" value="RNA_methyltr_RlmE"/>
</dbReference>
<comment type="similarity">
    <text evidence="1">Belongs to the class I-like SAM-binding methyltransferase superfamily. RNA methyltransferase RlmE family.</text>
</comment>
<comment type="caution">
    <text evidence="8">The sequence shown here is derived from an EMBL/GenBank/DDBJ whole genome shotgun (WGS) entry which is preliminary data.</text>
</comment>
<protein>
    <recommendedName>
        <fullName evidence="6">rRNA methyltransferase 2, mitochondrial</fullName>
    </recommendedName>
</protein>
<keyword evidence="4" id="KW-0808">Transferase</keyword>
<evidence type="ECO:0000256" key="5">
    <source>
        <dbReference type="ARBA" id="ARBA00022691"/>
    </source>
</evidence>
<dbReference type="Proteomes" id="UP001178507">
    <property type="component" value="Unassembled WGS sequence"/>
</dbReference>
<proteinExistence type="inferred from homology"/>
<evidence type="ECO:0000256" key="1">
    <source>
        <dbReference type="ARBA" id="ARBA00009258"/>
    </source>
</evidence>
<dbReference type="EMBL" id="CAUJNA010000524">
    <property type="protein sequence ID" value="CAJ1378242.1"/>
    <property type="molecule type" value="Genomic_DNA"/>
</dbReference>
<evidence type="ECO:0000313" key="8">
    <source>
        <dbReference type="EMBL" id="CAJ1378242.1"/>
    </source>
</evidence>
<dbReference type="InterPro" id="IPR002877">
    <property type="entry name" value="RNA_MeTrfase_FtsJ_dom"/>
</dbReference>
<feature type="domain" description="Ribosomal RNA methyltransferase FtsJ" evidence="7">
    <location>
        <begin position="47"/>
        <end position="225"/>
    </location>
</feature>
<evidence type="ECO:0000313" key="9">
    <source>
        <dbReference type="Proteomes" id="UP001178507"/>
    </source>
</evidence>
<dbReference type="SUPFAM" id="SSF53335">
    <property type="entry name" value="S-adenosyl-L-methionine-dependent methyltransferases"/>
    <property type="match status" value="1"/>
</dbReference>
<dbReference type="Gene3D" id="3.40.50.150">
    <property type="entry name" value="Vaccinia Virus protein VP39"/>
    <property type="match status" value="1"/>
</dbReference>
<evidence type="ECO:0000256" key="3">
    <source>
        <dbReference type="ARBA" id="ARBA00022603"/>
    </source>
</evidence>
<sequence>MALGQARRFGGLAALPQVRPQTGQEAAAWLKSNLDGYYSRPARVPPYRSSAAWALRQMDDRFSILRPDTVVLDLGCFPGGWSEVAVERSEVSSSSSRVIGVDSTRMDPMEYHTFIQGDLAKKATTQAILEALGDTRADVVLSDLSPASTGLKQEDHLNSMQCCLHAAKIMERTLKLGGWFALKLTYGSEIGRFRMYLDSRFETVRAIRPAAVRSSRDMFCICKGFIGRQTIASEAKSKNAYTHEGMDRWNGERWLSSQEMLDEDE</sequence>
<keyword evidence="3" id="KW-0489">Methyltransferase</keyword>